<dbReference type="Proteomes" id="UP000093391">
    <property type="component" value="Chromosome"/>
</dbReference>
<name>A0A1B2LVZ1_9GAMM</name>
<evidence type="ECO:0000313" key="2">
    <source>
        <dbReference type="Proteomes" id="UP000093391"/>
    </source>
</evidence>
<dbReference type="RefSeq" id="WP_067551522.1">
    <property type="nucleotide sequence ID" value="NZ_CP016895.1"/>
</dbReference>
<sequence length="243" mass="27637">MNSIPLTFLTHSSEVLANTDTGLPGSKITKLFSAYAVDFNVDVPYASLPLNAPNKRTALLENLKCFQPEQQYKIILELCDSPYLPQPIDTSIDNLKIQLIARYSSLFGTISSETLNQALVEETKHWLGAYPLSLKQYESALLKFENNIFERNLLDDLRLALELLLKSIFNNDKSLENQLSSIGTYINTSGGSPHFSNMFQKLVDYYSKYQNTFVKHNDAVIEQEIEFIFEMTSSFMKHLVKLS</sequence>
<dbReference type="EMBL" id="CP016895">
    <property type="protein sequence ID" value="AOA57110.1"/>
    <property type="molecule type" value="Genomic_DNA"/>
</dbReference>
<proteinExistence type="predicted"/>
<dbReference type="OrthoDB" id="5688165at2"/>
<dbReference type="KEGG" id="ala:BFG52_01255"/>
<accession>A0A1B2LVZ1</accession>
<dbReference type="AlphaFoldDB" id="A0A1B2LVZ1"/>
<dbReference type="STRING" id="1789224.BFG52_01255"/>
<gene>
    <name evidence="1" type="ORF">BFG52_01255</name>
</gene>
<reference evidence="1 2" key="1">
    <citation type="submission" date="2016-08" db="EMBL/GenBank/DDBJ databases">
        <authorList>
            <person name="Seilhamer J.J."/>
        </authorList>
    </citation>
    <scope>NUCLEOTIDE SEQUENCE [LARGE SCALE GENOMIC DNA]</scope>
    <source>
        <strain evidence="1 2">BRTC-1</strain>
    </source>
</reference>
<evidence type="ECO:0000313" key="1">
    <source>
        <dbReference type="EMBL" id="AOA57110.1"/>
    </source>
</evidence>
<keyword evidence="2" id="KW-1185">Reference proteome</keyword>
<organism evidence="1 2">
    <name type="scientific">Acinetobacter larvae</name>
    <dbReference type="NCBI Taxonomy" id="1789224"/>
    <lineage>
        <taxon>Bacteria</taxon>
        <taxon>Pseudomonadati</taxon>
        <taxon>Pseudomonadota</taxon>
        <taxon>Gammaproteobacteria</taxon>
        <taxon>Moraxellales</taxon>
        <taxon>Moraxellaceae</taxon>
        <taxon>Acinetobacter</taxon>
    </lineage>
</organism>
<protein>
    <submittedName>
        <fullName evidence="1">Uncharacterized protein</fullName>
    </submittedName>
</protein>